<dbReference type="InterPro" id="IPR008201">
    <property type="entry name" value="HepT-like"/>
</dbReference>
<evidence type="ECO:0000256" key="3">
    <source>
        <dbReference type="ARBA" id="ARBA00022722"/>
    </source>
</evidence>
<dbReference type="PANTHER" id="PTHR34139:SF1">
    <property type="entry name" value="RNASE MJ1380-RELATED"/>
    <property type="match status" value="1"/>
</dbReference>
<dbReference type="GO" id="GO:0016787">
    <property type="term" value="F:hydrolase activity"/>
    <property type="evidence" value="ECO:0007669"/>
    <property type="project" value="UniProtKB-KW"/>
</dbReference>
<keyword evidence="7" id="KW-1185">Reference proteome</keyword>
<keyword evidence="4" id="KW-0547">Nucleotide-binding</keyword>
<evidence type="ECO:0000256" key="4">
    <source>
        <dbReference type="ARBA" id="ARBA00022741"/>
    </source>
</evidence>
<gene>
    <name evidence="6" type="ordered locus">Mhun_2423</name>
</gene>
<proteinExistence type="predicted"/>
<dbReference type="RefSeq" id="WP_011449382.1">
    <property type="nucleotide sequence ID" value="NC_007796.1"/>
</dbReference>
<organism evidence="6 7">
    <name type="scientific">Methanospirillum hungatei JF-1 (strain ATCC 27890 / DSM 864 / NBRC 100397 / JF-1)</name>
    <dbReference type="NCBI Taxonomy" id="323259"/>
    <lineage>
        <taxon>Archaea</taxon>
        <taxon>Methanobacteriati</taxon>
        <taxon>Methanobacteriota</taxon>
        <taxon>Stenosarchaea group</taxon>
        <taxon>Methanomicrobia</taxon>
        <taxon>Methanomicrobiales</taxon>
        <taxon>Methanospirillaceae</taxon>
        <taxon>Methanospirillum</taxon>
    </lineage>
</organism>
<dbReference type="EMBL" id="CP000254">
    <property type="protein sequence ID" value="ABD42124.1"/>
    <property type="molecule type" value="Genomic_DNA"/>
</dbReference>
<evidence type="ECO:0000313" key="6">
    <source>
        <dbReference type="EMBL" id="ABD42124.1"/>
    </source>
</evidence>
<evidence type="ECO:0000313" key="7">
    <source>
        <dbReference type="Proteomes" id="UP000001941"/>
    </source>
</evidence>
<dbReference type="KEGG" id="mhu:Mhun_2423"/>
<keyword evidence="2" id="KW-1277">Toxin-antitoxin system</keyword>
<dbReference type="GO" id="GO:0004540">
    <property type="term" value="F:RNA nuclease activity"/>
    <property type="evidence" value="ECO:0007669"/>
    <property type="project" value="InterPro"/>
</dbReference>
<keyword evidence="5" id="KW-0378">Hydrolase</keyword>
<evidence type="ECO:0000256" key="2">
    <source>
        <dbReference type="ARBA" id="ARBA00022649"/>
    </source>
</evidence>
<dbReference type="HOGENOM" id="CLU_142825_3_3_2"/>
<dbReference type="STRING" id="323259.Mhun_2423"/>
<evidence type="ECO:0000256" key="5">
    <source>
        <dbReference type="ARBA" id="ARBA00022801"/>
    </source>
</evidence>
<name>Q2FTW6_METHJ</name>
<dbReference type="Proteomes" id="UP000001941">
    <property type="component" value="Chromosome"/>
</dbReference>
<protein>
    <recommendedName>
        <fullName evidence="8">DUF86 domain-containing protein</fullName>
    </recommendedName>
</protein>
<sequence>MKRDSVFIEHILHEIGYIEEKCQQKTLDDLYSDVDLQHIVSRALEIIGEASRNVSMAIKDRYPDIPWKEMIGVRDRIIHSYFSINWVIVWDIVTNELFTLKNQLEDVLSEIEE</sequence>
<keyword evidence="3" id="KW-0540">Nuclease</keyword>
<dbReference type="GeneID" id="3922410"/>
<evidence type="ECO:0008006" key="8">
    <source>
        <dbReference type="Google" id="ProtNLM"/>
    </source>
</evidence>
<accession>Q2FTW6</accession>
<dbReference type="OrthoDB" id="318716at2157"/>
<dbReference type="EnsemblBacteria" id="ABD42124">
    <property type="protein sequence ID" value="ABD42124"/>
    <property type="gene ID" value="Mhun_2423"/>
</dbReference>
<dbReference type="InParanoid" id="Q2FTW6"/>
<dbReference type="Pfam" id="PF01934">
    <property type="entry name" value="HepT-like"/>
    <property type="match status" value="1"/>
</dbReference>
<dbReference type="eggNOG" id="arCOG05024">
    <property type="taxonomic scope" value="Archaea"/>
</dbReference>
<dbReference type="PANTHER" id="PTHR34139">
    <property type="entry name" value="UPF0331 PROTEIN MJ0127"/>
    <property type="match status" value="1"/>
</dbReference>
<dbReference type="GO" id="GO:0110001">
    <property type="term" value="C:toxin-antitoxin complex"/>
    <property type="evidence" value="ECO:0007669"/>
    <property type="project" value="InterPro"/>
</dbReference>
<dbReference type="GO" id="GO:0000166">
    <property type="term" value="F:nucleotide binding"/>
    <property type="evidence" value="ECO:0007669"/>
    <property type="project" value="UniProtKB-KW"/>
</dbReference>
<dbReference type="AlphaFoldDB" id="Q2FTW6"/>
<dbReference type="InterPro" id="IPR051813">
    <property type="entry name" value="HepT_RNase_toxin"/>
</dbReference>
<reference evidence="7" key="1">
    <citation type="journal article" date="2016" name="Stand. Genomic Sci.">
        <title>Complete genome sequence of Methanospirillum hungatei type strain JF1.</title>
        <authorList>
            <person name="Gunsalus R.P."/>
            <person name="Cook L.E."/>
            <person name="Crable B."/>
            <person name="Rohlin L."/>
            <person name="McDonald E."/>
            <person name="Mouttaki H."/>
            <person name="Sieber J.R."/>
            <person name="Poweleit N."/>
            <person name="Zhou H."/>
            <person name="Lapidus A.L."/>
            <person name="Daligault H.E."/>
            <person name="Land M."/>
            <person name="Gilna P."/>
            <person name="Ivanova N."/>
            <person name="Kyrpides N."/>
            <person name="Culley D.E."/>
            <person name="McInerney M.J."/>
        </authorList>
    </citation>
    <scope>NUCLEOTIDE SEQUENCE [LARGE SCALE GENOMIC DNA]</scope>
    <source>
        <strain evidence="7">ATCC 27890 / DSM 864 / NBRC 100397 / JF-1</strain>
    </source>
</reference>
<evidence type="ECO:0000256" key="1">
    <source>
        <dbReference type="ARBA" id="ARBA00022553"/>
    </source>
</evidence>
<keyword evidence="1" id="KW-0597">Phosphoprotein</keyword>